<evidence type="ECO:0000259" key="3">
    <source>
        <dbReference type="PROSITE" id="PS50048"/>
    </source>
</evidence>
<reference evidence="4 5" key="1">
    <citation type="journal article" date="2024" name="IMA Fungus">
        <title>Apiospora arundinis, a panoply of carbohydrate-active enzymes and secondary metabolites.</title>
        <authorList>
            <person name="Sorensen T."/>
            <person name="Petersen C."/>
            <person name="Muurmann A.T."/>
            <person name="Christiansen J.V."/>
            <person name="Brundto M.L."/>
            <person name="Overgaard C.K."/>
            <person name="Boysen A.T."/>
            <person name="Wollenberg R.D."/>
            <person name="Larsen T.O."/>
            <person name="Sorensen J.L."/>
            <person name="Nielsen K.L."/>
            <person name="Sondergaard T.E."/>
        </authorList>
    </citation>
    <scope>NUCLEOTIDE SEQUENCE [LARGE SCALE GENOMIC DNA]</scope>
    <source>
        <strain evidence="4 5">AAU 773</strain>
    </source>
</reference>
<comment type="caution">
    <text evidence="4">The sequence shown here is derived from an EMBL/GenBank/DDBJ whole genome shotgun (WGS) entry which is preliminary data.</text>
</comment>
<dbReference type="EMBL" id="JAPCWZ010000005">
    <property type="protein sequence ID" value="KAK8862617.1"/>
    <property type="molecule type" value="Genomic_DNA"/>
</dbReference>
<keyword evidence="1" id="KW-0539">Nucleus</keyword>
<dbReference type="SMART" id="SM00066">
    <property type="entry name" value="GAL4"/>
    <property type="match status" value="1"/>
</dbReference>
<dbReference type="InterPro" id="IPR036864">
    <property type="entry name" value="Zn2-C6_fun-type_DNA-bd_sf"/>
</dbReference>
<name>A0ABR2IH01_9PEZI</name>
<feature type="compositionally biased region" description="Low complexity" evidence="2">
    <location>
        <begin position="98"/>
        <end position="131"/>
    </location>
</feature>
<feature type="region of interest" description="Disordered" evidence="2">
    <location>
        <begin position="24"/>
        <end position="68"/>
    </location>
</feature>
<feature type="compositionally biased region" description="Low complexity" evidence="2">
    <location>
        <begin position="504"/>
        <end position="517"/>
    </location>
</feature>
<protein>
    <submittedName>
        <fullName evidence="4">C6 zinc finger domain protein</fullName>
    </submittedName>
</protein>
<evidence type="ECO:0000313" key="4">
    <source>
        <dbReference type="EMBL" id="KAK8862617.1"/>
    </source>
</evidence>
<dbReference type="CDD" id="cd00067">
    <property type="entry name" value="GAL4"/>
    <property type="match status" value="1"/>
</dbReference>
<evidence type="ECO:0000313" key="5">
    <source>
        <dbReference type="Proteomes" id="UP001390339"/>
    </source>
</evidence>
<feature type="compositionally biased region" description="Basic residues" evidence="2">
    <location>
        <begin position="55"/>
        <end position="68"/>
    </location>
</feature>
<feature type="compositionally biased region" description="Polar residues" evidence="2">
    <location>
        <begin position="486"/>
        <end position="498"/>
    </location>
</feature>
<dbReference type="InterPro" id="IPR053157">
    <property type="entry name" value="Sterol_Uptake_Regulator"/>
</dbReference>
<dbReference type="Pfam" id="PF00172">
    <property type="entry name" value="Zn_clus"/>
    <property type="match status" value="1"/>
</dbReference>
<gene>
    <name evidence="4" type="ORF">PGQ11_008852</name>
</gene>
<feature type="region of interest" description="Disordered" evidence="2">
    <location>
        <begin position="98"/>
        <end position="138"/>
    </location>
</feature>
<sequence>MTTDDIPLDLDLDLDFDAIPGDDLDFLSLDQQPERGTSELPPDGNAPAAADRPYHPKRPHKKSRAGCKQCKTRKVKCDEARPSCRSCTLRRETCVYPSTSNAPSSTTTVARAKSRTSSSSAKSSRGASPVSNGNNDAEITTVVSEPAFRPTGMADETDMKMLWFYTLETYNSFTTPGAHSPAVDHCLRVKVVEHAFASPFLMQCLMGLSALQLKGLGQPVDPSKAAGYRARAFEGYRSAIEAANPKDFPALLASSLLMCALSTQMFRDGSSTSPLYIVDWMQMWRGIGLIIEIISPKSIEESGLAIIFYRPPMDLEKSFRYIPNNLLFMVTSIKPGDDDYEHQQVYYEVLRFLGSFYMEMENGLSPVLDLRVITFFTFMPRPFIALAKEHRPRTLIILAHYLCFTKLNQWTWWMQGIADPQLKEICDYIGDSWSHLLRVPRKVMTLTDRVEIARTLLDNNEFYDKYGSEATVLNGQFKIKGGGSPNKETTTPSSSYPTWDSIEPPEVVVTAEESSAEGTPDPEGTPRTRRLVGPENFGIGHPLNTTSRPNSHPLSPAESASTGSPSGSARG</sequence>
<dbReference type="Gene3D" id="4.10.240.10">
    <property type="entry name" value="Zn(2)-C6 fungal-type DNA-binding domain"/>
    <property type="match status" value="1"/>
</dbReference>
<dbReference type="PANTHER" id="PTHR47784:SF5">
    <property type="entry name" value="STEROL UPTAKE CONTROL PROTEIN 2"/>
    <property type="match status" value="1"/>
</dbReference>
<organism evidence="4 5">
    <name type="scientific">Apiospora arundinis</name>
    <dbReference type="NCBI Taxonomy" id="335852"/>
    <lineage>
        <taxon>Eukaryota</taxon>
        <taxon>Fungi</taxon>
        <taxon>Dikarya</taxon>
        <taxon>Ascomycota</taxon>
        <taxon>Pezizomycotina</taxon>
        <taxon>Sordariomycetes</taxon>
        <taxon>Xylariomycetidae</taxon>
        <taxon>Amphisphaeriales</taxon>
        <taxon>Apiosporaceae</taxon>
        <taxon>Apiospora</taxon>
    </lineage>
</organism>
<dbReference type="PROSITE" id="PS50048">
    <property type="entry name" value="ZN2_CY6_FUNGAL_2"/>
    <property type="match status" value="1"/>
</dbReference>
<keyword evidence="5" id="KW-1185">Reference proteome</keyword>
<dbReference type="InterPro" id="IPR001138">
    <property type="entry name" value="Zn2Cys6_DnaBD"/>
</dbReference>
<dbReference type="Proteomes" id="UP001390339">
    <property type="component" value="Unassembled WGS sequence"/>
</dbReference>
<feature type="domain" description="Zn(2)-C6 fungal-type" evidence="3">
    <location>
        <begin position="66"/>
        <end position="96"/>
    </location>
</feature>
<evidence type="ECO:0000256" key="1">
    <source>
        <dbReference type="ARBA" id="ARBA00023242"/>
    </source>
</evidence>
<feature type="compositionally biased region" description="Polar residues" evidence="2">
    <location>
        <begin position="543"/>
        <end position="571"/>
    </location>
</feature>
<accession>A0ABR2IH01</accession>
<evidence type="ECO:0000256" key="2">
    <source>
        <dbReference type="SAM" id="MobiDB-lite"/>
    </source>
</evidence>
<dbReference type="PROSITE" id="PS00463">
    <property type="entry name" value="ZN2_CY6_FUNGAL_1"/>
    <property type="match status" value="1"/>
</dbReference>
<proteinExistence type="predicted"/>
<dbReference type="SUPFAM" id="SSF57701">
    <property type="entry name" value="Zn2/Cys6 DNA-binding domain"/>
    <property type="match status" value="1"/>
</dbReference>
<feature type="region of interest" description="Disordered" evidence="2">
    <location>
        <begin position="479"/>
        <end position="571"/>
    </location>
</feature>
<dbReference type="PANTHER" id="PTHR47784">
    <property type="entry name" value="STEROL UPTAKE CONTROL PROTEIN 2"/>
    <property type="match status" value="1"/>
</dbReference>